<dbReference type="STRING" id="35525.A0A165A9M1"/>
<dbReference type="Gene3D" id="3.40.50.300">
    <property type="entry name" value="P-loop containing nucleotide triphosphate hydrolases"/>
    <property type="match status" value="1"/>
</dbReference>
<dbReference type="OrthoDB" id="205623at2759"/>
<keyword evidence="2 3" id="KW-0808">Transferase</keyword>
<comment type="similarity">
    <text evidence="1">Belongs to the sulfotransferase 1 family.</text>
</comment>
<evidence type="ECO:0000256" key="1">
    <source>
        <dbReference type="ARBA" id="ARBA00005771"/>
    </source>
</evidence>
<evidence type="ECO:0000313" key="4">
    <source>
        <dbReference type="Proteomes" id="UP000076858"/>
    </source>
</evidence>
<reference evidence="3 4" key="1">
    <citation type="submission" date="2016-03" db="EMBL/GenBank/DDBJ databases">
        <title>EvidentialGene: Evidence-directed Construction of Genes on Genomes.</title>
        <authorList>
            <person name="Gilbert D.G."/>
            <person name="Choi J.-H."/>
            <person name="Mockaitis K."/>
            <person name="Colbourne J."/>
            <person name="Pfrender M."/>
        </authorList>
    </citation>
    <scope>NUCLEOTIDE SEQUENCE [LARGE SCALE GENOMIC DNA]</scope>
    <source>
        <strain evidence="3 4">Xinb3</strain>
        <tissue evidence="3">Complete organism</tissue>
    </source>
</reference>
<dbReference type="PANTHER" id="PTHR11783">
    <property type="entry name" value="SULFOTRANSFERASE SULT"/>
    <property type="match status" value="1"/>
</dbReference>
<evidence type="ECO:0000313" key="3">
    <source>
        <dbReference type="EMBL" id="KZS17341.1"/>
    </source>
</evidence>
<dbReference type="Proteomes" id="UP000076858">
    <property type="component" value="Unassembled WGS sequence"/>
</dbReference>
<accession>A0A165A9M1</accession>
<organism evidence="3 4">
    <name type="scientific">Daphnia magna</name>
    <dbReference type="NCBI Taxonomy" id="35525"/>
    <lineage>
        <taxon>Eukaryota</taxon>
        <taxon>Metazoa</taxon>
        <taxon>Ecdysozoa</taxon>
        <taxon>Arthropoda</taxon>
        <taxon>Crustacea</taxon>
        <taxon>Branchiopoda</taxon>
        <taxon>Diplostraca</taxon>
        <taxon>Cladocera</taxon>
        <taxon>Anomopoda</taxon>
        <taxon>Daphniidae</taxon>
        <taxon>Daphnia</taxon>
    </lineage>
</organism>
<sequence>MTLNFDILGGETKARLLAAFPGYSEGFVRCQPGNLLMPLFFKKDWQTYFNFQLRNEDVFILSFPKSGTTWTQEMVWLIANNCDFQGAKKLLRERVPFLEDRTLGTEDSLKMFLEMSKKESESSVSSDIIIEPNYIDALPSPRYIKSHLPLSYLPPNLVDSCKVVYVARNPKDVAVSWYFHHLLDPIMNTNLTVEEFVEFFIRDEVLYAPYWTNLIDAWNMRNHPNFLFLFYEDLKMDLPAQLQRICRFLGKEELTVDQISALAIHLKFDNFKVNPSVNAQELQEAGYFKKDGNFIRKGQIGDWKNYFGERLNSQFDEWIEKCTQGTDLKFPQ</sequence>
<keyword evidence="4" id="KW-1185">Reference proteome</keyword>
<dbReference type="AlphaFoldDB" id="A0A165A9M1"/>
<dbReference type="SUPFAM" id="SSF52540">
    <property type="entry name" value="P-loop containing nucleoside triphosphate hydrolases"/>
    <property type="match status" value="1"/>
</dbReference>
<proteinExistence type="inferred from homology"/>
<dbReference type="InterPro" id="IPR027417">
    <property type="entry name" value="P-loop_NTPase"/>
</dbReference>
<gene>
    <name evidence="3" type="ORF">APZ42_016950</name>
</gene>
<dbReference type="EMBL" id="LRGB01000642">
    <property type="protein sequence ID" value="KZS17341.1"/>
    <property type="molecule type" value="Genomic_DNA"/>
</dbReference>
<name>A0A165A9M1_9CRUS</name>
<evidence type="ECO:0000256" key="2">
    <source>
        <dbReference type="ARBA" id="ARBA00022679"/>
    </source>
</evidence>
<dbReference type="GO" id="GO:0008146">
    <property type="term" value="F:sulfotransferase activity"/>
    <property type="evidence" value="ECO:0007669"/>
    <property type="project" value="InterPro"/>
</dbReference>
<dbReference type="InterPro" id="IPR000863">
    <property type="entry name" value="Sulfotransferase_dom"/>
</dbReference>
<protein>
    <submittedName>
        <fullName evidence="3">Bile salt sulfotransferase</fullName>
    </submittedName>
</protein>
<dbReference type="Pfam" id="PF00685">
    <property type="entry name" value="Sulfotransfer_1"/>
    <property type="match status" value="1"/>
</dbReference>
<comment type="caution">
    <text evidence="3">The sequence shown here is derived from an EMBL/GenBank/DDBJ whole genome shotgun (WGS) entry which is preliminary data.</text>
</comment>